<evidence type="ECO:0000313" key="2">
    <source>
        <dbReference type="Proteomes" id="UP000887561"/>
    </source>
</evidence>
<dbReference type="WBParaSite" id="scaffold24406_cov186.g20262">
    <property type="protein sequence ID" value="scaffold24406_cov186.g20262"/>
    <property type="gene ID" value="scaffold24406_cov186.g20262"/>
</dbReference>
<keyword evidence="1" id="KW-0732">Signal</keyword>
<evidence type="ECO:0000256" key="1">
    <source>
        <dbReference type="SAM" id="SignalP"/>
    </source>
</evidence>
<keyword evidence="2" id="KW-1185">Reference proteome</keyword>
<proteinExistence type="predicted"/>
<accession>A0A915M258</accession>
<reference evidence="3" key="1">
    <citation type="submission" date="2022-11" db="UniProtKB">
        <authorList>
            <consortium name="WormBaseParasite"/>
        </authorList>
    </citation>
    <scope>IDENTIFICATION</scope>
</reference>
<organism evidence="2 3">
    <name type="scientific">Meloidogyne javanica</name>
    <name type="common">Root-knot nematode worm</name>
    <dbReference type="NCBI Taxonomy" id="6303"/>
    <lineage>
        <taxon>Eukaryota</taxon>
        <taxon>Metazoa</taxon>
        <taxon>Ecdysozoa</taxon>
        <taxon>Nematoda</taxon>
        <taxon>Chromadorea</taxon>
        <taxon>Rhabditida</taxon>
        <taxon>Tylenchina</taxon>
        <taxon>Tylenchomorpha</taxon>
        <taxon>Tylenchoidea</taxon>
        <taxon>Meloidogynidae</taxon>
        <taxon>Meloidogyninae</taxon>
        <taxon>Meloidogyne</taxon>
        <taxon>Meloidogyne incognita group</taxon>
    </lineage>
</organism>
<protein>
    <submittedName>
        <fullName evidence="3">Secreted protein</fullName>
    </submittedName>
</protein>
<dbReference type="AlphaFoldDB" id="A0A915M258"/>
<sequence length="155" mass="18002">MRDKAKMLLLPFNLVWLALILASNFDLGDTASNFDEDGVLKESRIKRLEQIAEIDNSTGMPRGGLYQSDSIKFEEYKYLKEQEEYKTLSETFNKAFVRLVNKIHEFAQLNLKNINISLDKTEEIANELKKYDEIVKHSKNVDELLEGVMIRTEHS</sequence>
<dbReference type="Proteomes" id="UP000887561">
    <property type="component" value="Unplaced"/>
</dbReference>
<feature type="signal peptide" evidence="1">
    <location>
        <begin position="1"/>
        <end position="22"/>
    </location>
</feature>
<evidence type="ECO:0000313" key="3">
    <source>
        <dbReference type="WBParaSite" id="scaffold24406_cov186.g20262"/>
    </source>
</evidence>
<name>A0A915M258_MELJA</name>
<feature type="chain" id="PRO_5037703078" evidence="1">
    <location>
        <begin position="23"/>
        <end position="155"/>
    </location>
</feature>